<comment type="caution">
    <text evidence="2">The sequence shown here is derived from an EMBL/GenBank/DDBJ whole genome shotgun (WGS) entry which is preliminary data.</text>
</comment>
<evidence type="ECO:0000313" key="2">
    <source>
        <dbReference type="EMBL" id="ENN89624.1"/>
    </source>
</evidence>
<protein>
    <submittedName>
        <fullName evidence="2">Uncharacterized protein</fullName>
    </submittedName>
</protein>
<dbReference type="Proteomes" id="UP000012429">
    <property type="component" value="Unassembled WGS sequence"/>
</dbReference>
<dbReference type="STRING" id="363754.RHSP_37339"/>
<feature type="compositionally biased region" description="Basic and acidic residues" evidence="1">
    <location>
        <begin position="92"/>
        <end position="140"/>
    </location>
</feature>
<organism evidence="2 3">
    <name type="scientific">Rhizobium freirei PRF 81</name>
    <dbReference type="NCBI Taxonomy" id="363754"/>
    <lineage>
        <taxon>Bacteria</taxon>
        <taxon>Pseudomonadati</taxon>
        <taxon>Pseudomonadota</taxon>
        <taxon>Alphaproteobacteria</taxon>
        <taxon>Hyphomicrobiales</taxon>
        <taxon>Rhizobiaceae</taxon>
        <taxon>Rhizobium/Agrobacterium group</taxon>
        <taxon>Rhizobium</taxon>
    </lineage>
</organism>
<feature type="region of interest" description="Disordered" evidence="1">
    <location>
        <begin position="1"/>
        <end position="261"/>
    </location>
</feature>
<dbReference type="AlphaFoldDB" id="N6UAT5"/>
<name>N6UAT5_9HYPH</name>
<feature type="compositionally biased region" description="Basic and acidic residues" evidence="1">
    <location>
        <begin position="70"/>
        <end position="80"/>
    </location>
</feature>
<reference evidence="2 3" key="1">
    <citation type="journal article" date="2012" name="BMC Genomics">
        <title>Genomic basis of broad host range and environmental adaptability of Rhizobium tropici CIAT 899 and Rhizobium sp. PRF 81 which are used in inoculants for common bean (Phaseolus vulgaris L.).</title>
        <authorList>
            <person name="Ormeno-Orrillo E."/>
            <person name="Menna P."/>
            <person name="Almeida L.G."/>
            <person name="Ollero F.J."/>
            <person name="Nicolas M.F."/>
            <person name="Pains Rodrigues E."/>
            <person name="Shigueyoshi Nakatani A."/>
            <person name="Silva Batista J.S."/>
            <person name="Oliveira Chueire L.M."/>
            <person name="Souza R.C."/>
            <person name="Ribeiro Vasconcelos A.T."/>
            <person name="Megias M."/>
            <person name="Hungria M."/>
            <person name="Martinez-Romero E."/>
        </authorList>
    </citation>
    <scope>NUCLEOTIDE SEQUENCE [LARGE SCALE GENOMIC DNA]</scope>
    <source>
        <strain evidence="2 3">PRF 81</strain>
    </source>
</reference>
<feature type="compositionally biased region" description="Basic and acidic residues" evidence="1">
    <location>
        <begin position="20"/>
        <end position="31"/>
    </location>
</feature>
<dbReference type="EMBL" id="AQHN01000005">
    <property type="protein sequence ID" value="ENN89624.1"/>
    <property type="molecule type" value="Genomic_DNA"/>
</dbReference>
<gene>
    <name evidence="2" type="ORF">RHSP_37339</name>
</gene>
<sequence>MSGPFDKGGIDGGKRRHSGHPFDRHLIEARYKTTPAELVWRKPNKFREGQSGLAPAKQARSGVPKRLHGKTHEEHARATHDQPLMRPVEAPHGARADDADQDEIRRDEANEGNDEQQRQGAERQRTRRAGDKGSEGRQRDGISLWIGHTEDQAAAEGPVDSDERFTIALRLGSDGAPADPGQIEAAQQSQKVEDEGADGLGADNGNKRKRRPDEIAQEMAADEKRPRLASLSSTDAEQRQEGRAGNQHIEKRRQKSADNKRLRHDWRSLLLIAQE</sequence>
<evidence type="ECO:0000313" key="3">
    <source>
        <dbReference type="Proteomes" id="UP000012429"/>
    </source>
</evidence>
<evidence type="ECO:0000256" key="1">
    <source>
        <dbReference type="SAM" id="MobiDB-lite"/>
    </source>
</evidence>
<keyword evidence="3" id="KW-1185">Reference proteome</keyword>
<accession>N6UAT5</accession>
<proteinExistence type="predicted"/>